<dbReference type="InterPro" id="IPR003722">
    <property type="entry name" value="Cbl_synth_CobH/CbiC"/>
</dbReference>
<evidence type="ECO:0000259" key="5">
    <source>
        <dbReference type="Pfam" id="PF02570"/>
    </source>
</evidence>
<evidence type="ECO:0000256" key="3">
    <source>
        <dbReference type="ARBA" id="ARBA00022573"/>
    </source>
</evidence>
<feature type="domain" description="Cobalamin biosynthesis precorrin-8X methylmutase CobH/CbiC" evidence="5">
    <location>
        <begin position="10"/>
        <end position="203"/>
    </location>
</feature>
<reference evidence="6 7" key="1">
    <citation type="journal article" date="2020" name="Nature">
        <title>Bacterial chemolithoautotrophy via manganese oxidation.</title>
        <authorList>
            <person name="Yu H."/>
            <person name="Leadbetter J.R."/>
        </authorList>
    </citation>
    <scope>NUCLEOTIDE SEQUENCE [LARGE SCALE GENOMIC DNA]</scope>
    <source>
        <strain evidence="6 7">Mn-1</strain>
    </source>
</reference>
<evidence type="ECO:0000256" key="4">
    <source>
        <dbReference type="ARBA" id="ARBA00023235"/>
    </source>
</evidence>
<keyword evidence="3" id="KW-0169">Cobalamin biosynthesis</keyword>
<dbReference type="AlphaFoldDB" id="A0A7X6DUH2"/>
<evidence type="ECO:0000313" key="6">
    <source>
        <dbReference type="EMBL" id="NKE73574.1"/>
    </source>
</evidence>
<comment type="caution">
    <text evidence="6">The sequence shown here is derived from an EMBL/GenBank/DDBJ whole genome shotgun (WGS) entry which is preliminary data.</text>
</comment>
<sequence length="206" mass="21919">MFPKIIDPEKIEEESFRIIEAEVGPHAFSDLEFQIARRVVHATADFEFIKTLRFHPDAITSGMDALRSGASIVADVEMIQSGISKVGLKPFGGAVHCYISDEDVIASAKSLGITRAICSMRKAAKTDAAIYAVGNAPTALFELIRLVQEGVISPALIVGVPVGFVSAVESKEALLGLKTPFMTALGRKGGTPVAVAIVNALLRLAR</sequence>
<comment type="pathway">
    <text evidence="1">Cofactor biosynthesis; adenosylcobalamin biosynthesis.</text>
</comment>
<dbReference type="UniPathway" id="UPA00148"/>
<dbReference type="Gene3D" id="3.40.50.10230">
    <property type="entry name" value="Cobalamin biosynthesis CobH/CbiC, precorrin-8X methylmutase"/>
    <property type="match status" value="1"/>
</dbReference>
<dbReference type="InterPro" id="IPR036588">
    <property type="entry name" value="CobH/CbiC_sf"/>
</dbReference>
<dbReference type="Pfam" id="PF02570">
    <property type="entry name" value="CbiC"/>
    <property type="match status" value="1"/>
</dbReference>
<dbReference type="PANTHER" id="PTHR43588">
    <property type="entry name" value="COBALT-PRECORRIN-8 METHYLMUTASE"/>
    <property type="match status" value="1"/>
</dbReference>
<dbReference type="PANTHER" id="PTHR43588:SF1">
    <property type="entry name" value="COBALT-PRECORRIN-8 METHYLMUTASE"/>
    <property type="match status" value="1"/>
</dbReference>
<accession>A0A7X6DUH2</accession>
<evidence type="ECO:0000256" key="1">
    <source>
        <dbReference type="ARBA" id="ARBA00004953"/>
    </source>
</evidence>
<dbReference type="GO" id="GO:0016993">
    <property type="term" value="F:precorrin-8X methylmutase activity"/>
    <property type="evidence" value="ECO:0007669"/>
    <property type="project" value="InterPro"/>
</dbReference>
<comment type="similarity">
    <text evidence="2">Belongs to the CobH/CbiC family.</text>
</comment>
<dbReference type="RefSeq" id="WP_168063534.1">
    <property type="nucleotide sequence ID" value="NZ_VTOW01000008.1"/>
</dbReference>
<dbReference type="Proteomes" id="UP000534783">
    <property type="component" value="Unassembled WGS sequence"/>
</dbReference>
<keyword evidence="4" id="KW-0413">Isomerase</keyword>
<organism evidence="6 7">
    <name type="scientific">Candidatus Manganitrophus noduliformans</name>
    <dbReference type="NCBI Taxonomy" id="2606439"/>
    <lineage>
        <taxon>Bacteria</taxon>
        <taxon>Pseudomonadati</taxon>
        <taxon>Nitrospirota</taxon>
        <taxon>Nitrospiria</taxon>
        <taxon>Candidatus Troglogloeales</taxon>
        <taxon>Candidatus Manganitrophaceae</taxon>
        <taxon>Candidatus Manganitrophus</taxon>
    </lineage>
</organism>
<dbReference type="EMBL" id="VTOW01000008">
    <property type="protein sequence ID" value="NKE73574.1"/>
    <property type="molecule type" value="Genomic_DNA"/>
</dbReference>
<dbReference type="GO" id="GO:0009236">
    <property type="term" value="P:cobalamin biosynthetic process"/>
    <property type="evidence" value="ECO:0007669"/>
    <property type="project" value="UniProtKB-UniPathway"/>
</dbReference>
<evidence type="ECO:0000313" key="7">
    <source>
        <dbReference type="Proteomes" id="UP000534783"/>
    </source>
</evidence>
<keyword evidence="7" id="KW-1185">Reference proteome</keyword>
<gene>
    <name evidence="6" type="ORF">MNODULE_22700</name>
</gene>
<protein>
    <submittedName>
        <fullName evidence="6">Precorrin-8X methylmutase</fullName>
    </submittedName>
</protein>
<evidence type="ECO:0000256" key="2">
    <source>
        <dbReference type="ARBA" id="ARBA00009774"/>
    </source>
</evidence>
<name>A0A7X6DUH2_9BACT</name>
<proteinExistence type="inferred from homology"/>
<dbReference type="SUPFAM" id="SSF63965">
    <property type="entry name" value="Precorrin-8X methylmutase CbiC/CobH"/>
    <property type="match status" value="1"/>
</dbReference>